<reference evidence="7" key="1">
    <citation type="journal article" date="2015" name="ISME J.">
        <title>Aquifer environment selects for microbial species cohorts in sediment and groundwater.</title>
        <authorList>
            <person name="Hug L.A."/>
            <person name="Thomas B.C."/>
            <person name="Brown C.T."/>
            <person name="Frischkorn K.R."/>
            <person name="Williams K.H."/>
            <person name="Tringe S.G."/>
            <person name="Banfield J.F."/>
        </authorList>
    </citation>
    <scope>NUCLEOTIDE SEQUENCE</scope>
</reference>
<dbReference type="CDD" id="cd06171">
    <property type="entry name" value="Sigma70_r4"/>
    <property type="match status" value="1"/>
</dbReference>
<dbReference type="Pfam" id="PF04542">
    <property type="entry name" value="Sigma70_r2"/>
    <property type="match status" value="1"/>
</dbReference>
<dbReference type="SUPFAM" id="SSF88659">
    <property type="entry name" value="Sigma3 and sigma4 domains of RNA polymerase sigma factors"/>
    <property type="match status" value="1"/>
</dbReference>
<dbReference type="InterPro" id="IPR014284">
    <property type="entry name" value="RNA_pol_sigma-70_dom"/>
</dbReference>
<dbReference type="GO" id="GO:0016987">
    <property type="term" value="F:sigma factor activity"/>
    <property type="evidence" value="ECO:0007669"/>
    <property type="project" value="UniProtKB-KW"/>
</dbReference>
<dbReference type="PANTHER" id="PTHR43133">
    <property type="entry name" value="RNA POLYMERASE ECF-TYPE SIGMA FACTO"/>
    <property type="match status" value="1"/>
</dbReference>
<evidence type="ECO:0000259" key="5">
    <source>
        <dbReference type="Pfam" id="PF04542"/>
    </source>
</evidence>
<dbReference type="Pfam" id="PF08281">
    <property type="entry name" value="Sigma70_r4_2"/>
    <property type="match status" value="1"/>
</dbReference>
<dbReference type="InterPro" id="IPR036388">
    <property type="entry name" value="WH-like_DNA-bd_sf"/>
</dbReference>
<dbReference type="AlphaFoldDB" id="A0A0H4TAK4"/>
<dbReference type="EC" id="2.7.7.6" evidence="7"/>
<feature type="domain" description="RNA polymerase sigma-70 region 2" evidence="5">
    <location>
        <begin position="18"/>
        <end position="77"/>
    </location>
</feature>
<protein>
    <submittedName>
        <fullName evidence="7">RNA polymerase factor sigma-70 RpoD</fullName>
        <ecNumber evidence="7">2.7.7.6</ecNumber>
    </submittedName>
</protein>
<dbReference type="InterPro" id="IPR013324">
    <property type="entry name" value="RNA_pol_sigma_r3/r4-like"/>
</dbReference>
<dbReference type="Gene3D" id="1.10.10.10">
    <property type="entry name" value="Winged helix-like DNA-binding domain superfamily/Winged helix DNA-binding domain"/>
    <property type="match status" value="1"/>
</dbReference>
<dbReference type="InterPro" id="IPR013249">
    <property type="entry name" value="RNA_pol_sigma70_r4_t2"/>
</dbReference>
<evidence type="ECO:0000259" key="6">
    <source>
        <dbReference type="Pfam" id="PF08281"/>
    </source>
</evidence>
<dbReference type="GO" id="GO:0003899">
    <property type="term" value="F:DNA-directed RNA polymerase activity"/>
    <property type="evidence" value="ECO:0007669"/>
    <property type="project" value="UniProtKB-EC"/>
</dbReference>
<comment type="similarity">
    <text evidence="1">Belongs to the sigma-70 factor family. ECF subfamily.</text>
</comment>
<evidence type="ECO:0000256" key="4">
    <source>
        <dbReference type="ARBA" id="ARBA00023163"/>
    </source>
</evidence>
<evidence type="ECO:0000313" key="7">
    <source>
        <dbReference type="EMBL" id="AKQ04981.1"/>
    </source>
</evidence>
<dbReference type="NCBIfam" id="TIGR02937">
    <property type="entry name" value="sigma70-ECF"/>
    <property type="match status" value="1"/>
</dbReference>
<keyword evidence="3" id="KW-0731">Sigma factor</keyword>
<keyword evidence="2" id="KW-0805">Transcription regulation</keyword>
<dbReference type="InterPro" id="IPR039425">
    <property type="entry name" value="RNA_pol_sigma-70-like"/>
</dbReference>
<dbReference type="SUPFAM" id="SSF88946">
    <property type="entry name" value="Sigma2 domain of RNA polymerase sigma factors"/>
    <property type="match status" value="1"/>
</dbReference>
<organism evidence="7">
    <name type="scientific">uncultured Microgenomates bacterium Rifle_16ft_4_minimus_954</name>
    <dbReference type="NCBI Taxonomy" id="1665122"/>
    <lineage>
        <taxon>Bacteria</taxon>
        <taxon>Candidatus Microgenomatota</taxon>
        <taxon>environmental samples</taxon>
    </lineage>
</organism>
<evidence type="ECO:0000256" key="2">
    <source>
        <dbReference type="ARBA" id="ARBA00023015"/>
    </source>
</evidence>
<keyword evidence="7" id="KW-0808">Transferase</keyword>
<sequence>MPKTPHKSFVILYRSFALPLMKFIVKRVGGNQDMAEEVFARTVSAAWEGWNAFEHKSSFFTWVCRIALNKIADYYREEIHKESVFIAPLLEEIAGASFTELSPTERLALDELRASVRACIKLLPEDKKQLLFLRYWKEMTIREISKQLRLSERAVEGKLYRARKTLDEIISVEHPEVIPEYTKKSKIQP</sequence>
<evidence type="ECO:0000256" key="1">
    <source>
        <dbReference type="ARBA" id="ARBA00010641"/>
    </source>
</evidence>
<dbReference type="PANTHER" id="PTHR43133:SF51">
    <property type="entry name" value="RNA POLYMERASE SIGMA FACTOR"/>
    <property type="match status" value="1"/>
</dbReference>
<evidence type="ECO:0000256" key="3">
    <source>
        <dbReference type="ARBA" id="ARBA00023082"/>
    </source>
</evidence>
<name>A0A0H4TAK4_9BACT</name>
<dbReference type="EMBL" id="KT007056">
    <property type="protein sequence ID" value="AKQ04981.1"/>
    <property type="molecule type" value="Genomic_DNA"/>
</dbReference>
<accession>A0A0H4TAK4</accession>
<proteinExistence type="inferred from homology"/>
<feature type="domain" description="RNA polymerase sigma factor 70 region 4 type 2" evidence="6">
    <location>
        <begin position="115"/>
        <end position="166"/>
    </location>
</feature>
<keyword evidence="7" id="KW-0548">Nucleotidyltransferase</keyword>
<gene>
    <name evidence="7" type="primary">rpoD2</name>
</gene>
<dbReference type="GO" id="GO:0006352">
    <property type="term" value="P:DNA-templated transcription initiation"/>
    <property type="evidence" value="ECO:0007669"/>
    <property type="project" value="InterPro"/>
</dbReference>
<dbReference type="Gene3D" id="1.10.1740.10">
    <property type="match status" value="1"/>
</dbReference>
<dbReference type="GO" id="GO:0003677">
    <property type="term" value="F:DNA binding"/>
    <property type="evidence" value="ECO:0007669"/>
    <property type="project" value="InterPro"/>
</dbReference>
<dbReference type="InterPro" id="IPR007627">
    <property type="entry name" value="RNA_pol_sigma70_r2"/>
</dbReference>
<keyword evidence="4" id="KW-0804">Transcription</keyword>
<dbReference type="InterPro" id="IPR013325">
    <property type="entry name" value="RNA_pol_sigma_r2"/>
</dbReference>